<dbReference type="PATRIC" id="fig|284581.3.peg.2364"/>
<comment type="caution">
    <text evidence="1">The sequence shown here is derived from an EMBL/GenBank/DDBJ whole genome shotgun (WGS) entry which is preliminary data.</text>
</comment>
<dbReference type="InterPro" id="IPR018597">
    <property type="entry name" value="Phage_Tuc2009_YjcQ"/>
</dbReference>
<reference evidence="2" key="1">
    <citation type="submission" date="2015-08" db="EMBL/GenBank/DDBJ databases">
        <title>Fjat-14210 dsm16467.</title>
        <authorList>
            <person name="Liu B."/>
            <person name="Wang J."/>
            <person name="Zhu Y."/>
            <person name="Liu G."/>
            <person name="Chen Q."/>
            <person name="Chen Z."/>
            <person name="Lan J."/>
            <person name="Che J."/>
            <person name="Ge C."/>
            <person name="Shi H."/>
            <person name="Pan Z."/>
            <person name="Liu X."/>
        </authorList>
    </citation>
    <scope>NUCLEOTIDE SEQUENCE [LARGE SCALE GENOMIC DNA]</scope>
    <source>
        <strain evidence="2">DSM 16467</strain>
    </source>
</reference>
<dbReference type="Pfam" id="PF09639">
    <property type="entry name" value="YjcQ"/>
    <property type="match status" value="1"/>
</dbReference>
<evidence type="ECO:0000313" key="1">
    <source>
        <dbReference type="EMBL" id="KOO46405.1"/>
    </source>
</evidence>
<gene>
    <name evidence="1" type="ORF">AMD01_11265</name>
</gene>
<sequence>MNIKKMVTISILGELLDGKEPITDDYEKGGLLKEGEFIQLVKEMQDKGLIKGVGFAQAGSRLIIAFFNTAEITEYGKGYYDREISKL</sequence>
<dbReference type="RefSeq" id="WP_053401491.1">
    <property type="nucleotide sequence ID" value="NZ_LILC01000013.1"/>
</dbReference>
<dbReference type="Proteomes" id="UP000037558">
    <property type="component" value="Unassembled WGS sequence"/>
</dbReference>
<dbReference type="InterPro" id="IPR036388">
    <property type="entry name" value="WH-like_DNA-bd_sf"/>
</dbReference>
<keyword evidence="2" id="KW-1185">Reference proteome</keyword>
<dbReference type="EMBL" id="LILC01000013">
    <property type="protein sequence ID" value="KOO46405.1"/>
    <property type="molecule type" value="Genomic_DNA"/>
</dbReference>
<dbReference type="AlphaFoldDB" id="A0A0M0L5P3"/>
<evidence type="ECO:0000313" key="2">
    <source>
        <dbReference type="Proteomes" id="UP000037558"/>
    </source>
</evidence>
<dbReference type="STRING" id="284581.AMD01_11265"/>
<dbReference type="Gene3D" id="1.10.10.10">
    <property type="entry name" value="Winged helix-like DNA-binding domain superfamily/Winged helix DNA-binding domain"/>
    <property type="match status" value="1"/>
</dbReference>
<accession>A0A0M0L5P3</accession>
<proteinExistence type="predicted"/>
<name>A0A0M0L5P3_9BACI</name>
<organism evidence="1 2">
    <name type="scientific">Priestia koreensis</name>
    <dbReference type="NCBI Taxonomy" id="284581"/>
    <lineage>
        <taxon>Bacteria</taxon>
        <taxon>Bacillati</taxon>
        <taxon>Bacillota</taxon>
        <taxon>Bacilli</taxon>
        <taxon>Bacillales</taxon>
        <taxon>Bacillaceae</taxon>
        <taxon>Priestia</taxon>
    </lineage>
</organism>
<protein>
    <submittedName>
        <fullName evidence="1">Uncharacterized protein</fullName>
    </submittedName>
</protein>